<dbReference type="InParanoid" id="A0A7N2L5W0"/>
<dbReference type="Gene3D" id="3.30.420.10">
    <property type="entry name" value="Ribonuclease H-like superfamily/Ribonuclease H"/>
    <property type="match status" value="1"/>
</dbReference>
<organism evidence="2 3">
    <name type="scientific">Quercus lobata</name>
    <name type="common">Valley oak</name>
    <dbReference type="NCBI Taxonomy" id="97700"/>
    <lineage>
        <taxon>Eukaryota</taxon>
        <taxon>Viridiplantae</taxon>
        <taxon>Streptophyta</taxon>
        <taxon>Embryophyta</taxon>
        <taxon>Tracheophyta</taxon>
        <taxon>Spermatophyta</taxon>
        <taxon>Magnoliopsida</taxon>
        <taxon>eudicotyledons</taxon>
        <taxon>Gunneridae</taxon>
        <taxon>Pentapetalae</taxon>
        <taxon>rosids</taxon>
        <taxon>fabids</taxon>
        <taxon>Fagales</taxon>
        <taxon>Fagaceae</taxon>
        <taxon>Quercus</taxon>
    </lineage>
</organism>
<evidence type="ECO:0000313" key="3">
    <source>
        <dbReference type="Proteomes" id="UP000594261"/>
    </source>
</evidence>
<reference evidence="2" key="2">
    <citation type="submission" date="2021-01" db="UniProtKB">
        <authorList>
            <consortium name="EnsemblPlants"/>
        </authorList>
    </citation>
    <scope>IDENTIFICATION</scope>
</reference>
<dbReference type="OrthoDB" id="10372829at2759"/>
<dbReference type="InterPro" id="IPR044730">
    <property type="entry name" value="RNase_H-like_dom_plant"/>
</dbReference>
<reference evidence="2 3" key="1">
    <citation type="journal article" date="2016" name="G3 (Bethesda)">
        <title>First Draft Assembly and Annotation of the Genome of a California Endemic Oak Quercus lobata Nee (Fagaceae).</title>
        <authorList>
            <person name="Sork V.L."/>
            <person name="Fitz-Gibbon S.T."/>
            <person name="Puiu D."/>
            <person name="Crepeau M."/>
            <person name="Gugger P.F."/>
            <person name="Sherman R."/>
            <person name="Stevens K."/>
            <person name="Langley C.H."/>
            <person name="Pellegrini M."/>
            <person name="Salzberg S.L."/>
        </authorList>
    </citation>
    <scope>NUCLEOTIDE SEQUENCE [LARGE SCALE GENOMIC DNA]</scope>
    <source>
        <strain evidence="2 3">cv. SW786</strain>
    </source>
</reference>
<feature type="domain" description="RNase H type-1" evidence="1">
    <location>
        <begin position="38"/>
        <end position="129"/>
    </location>
</feature>
<proteinExistence type="predicted"/>
<dbReference type="PANTHER" id="PTHR47074">
    <property type="entry name" value="BNAC02G40300D PROTEIN"/>
    <property type="match status" value="1"/>
</dbReference>
<dbReference type="SUPFAM" id="SSF53098">
    <property type="entry name" value="Ribonuclease H-like"/>
    <property type="match status" value="1"/>
</dbReference>
<dbReference type="AlphaFoldDB" id="A0A7N2L5W0"/>
<dbReference type="OMA" id="MCEWLRE"/>
<protein>
    <recommendedName>
        <fullName evidence="1">RNase H type-1 domain-containing protein</fullName>
    </recommendedName>
</protein>
<dbReference type="InterPro" id="IPR052929">
    <property type="entry name" value="RNase_H-like_EbsB-rel"/>
</dbReference>
<dbReference type="GO" id="GO:0003676">
    <property type="term" value="F:nucleic acid binding"/>
    <property type="evidence" value="ECO:0007669"/>
    <property type="project" value="InterPro"/>
</dbReference>
<evidence type="ECO:0000313" key="2">
    <source>
        <dbReference type="EnsemblPlants" id="QL03p015078:mrna:CDS:1"/>
    </source>
</evidence>
<keyword evidence="3" id="KW-1185">Reference proteome</keyword>
<gene>
    <name evidence="2" type="primary">LOC115980400</name>
</gene>
<dbReference type="InterPro" id="IPR012337">
    <property type="entry name" value="RNaseH-like_sf"/>
</dbReference>
<dbReference type="RefSeq" id="XP_030958507.1">
    <property type="nucleotide sequence ID" value="XM_031102647.1"/>
</dbReference>
<dbReference type="Proteomes" id="UP000594261">
    <property type="component" value="Chromosome 3"/>
</dbReference>
<dbReference type="InterPro" id="IPR002156">
    <property type="entry name" value="RNaseH_domain"/>
</dbReference>
<accession>A0A7N2L5W0</accession>
<dbReference type="Gramene" id="QL03p015078:mrna">
    <property type="protein sequence ID" value="QL03p015078:mrna:CDS:1"/>
    <property type="gene ID" value="QL03p015078"/>
</dbReference>
<dbReference type="GeneID" id="115980400"/>
<dbReference type="Pfam" id="PF13456">
    <property type="entry name" value="RVT_3"/>
    <property type="match status" value="1"/>
</dbReference>
<name>A0A7N2L5W0_QUELO</name>
<dbReference type="InterPro" id="IPR036397">
    <property type="entry name" value="RNaseH_sf"/>
</dbReference>
<dbReference type="KEGG" id="qlo:115980400"/>
<dbReference type="GO" id="GO:0004523">
    <property type="term" value="F:RNA-DNA hybrid ribonuclease activity"/>
    <property type="evidence" value="ECO:0007669"/>
    <property type="project" value="InterPro"/>
</dbReference>
<dbReference type="EMBL" id="LRBV02000003">
    <property type="status" value="NOT_ANNOTATED_CDS"/>
    <property type="molecule type" value="Genomic_DNA"/>
</dbReference>
<dbReference type="CDD" id="cd06222">
    <property type="entry name" value="RNase_H_like"/>
    <property type="match status" value="1"/>
</dbReference>
<evidence type="ECO:0000259" key="1">
    <source>
        <dbReference type="Pfam" id="PF13456"/>
    </source>
</evidence>
<dbReference type="EnsemblPlants" id="QL03p015078:mrna">
    <property type="protein sequence ID" value="QL03p015078:mrna:CDS:1"/>
    <property type="gene ID" value="QL03p015078"/>
</dbReference>
<sequence>MCEWLREFKSIQEDPQPEPIHSEVTRWTPPQNSQLKVNYDGAVFNDFQQAGVGVVVRDAAGVVHGALSNRFTLPMNVEDVEALACRSAVVFALELGLREVVFEGDSDTITKALNLALSCLSSFGHIIDDVNGSWGTLKQVYSPYEC</sequence>
<dbReference type="PANTHER" id="PTHR47074:SF48">
    <property type="entry name" value="POLYNUCLEOTIDYL TRANSFERASE, RIBONUCLEASE H-LIKE SUPERFAMILY PROTEIN"/>
    <property type="match status" value="1"/>
</dbReference>